<reference evidence="1" key="1">
    <citation type="submission" date="2022-07" db="EMBL/GenBank/DDBJ databases">
        <title>Phylogenomic reconstructions and comparative analyses of Kickxellomycotina fungi.</title>
        <authorList>
            <person name="Reynolds N.K."/>
            <person name="Stajich J.E."/>
            <person name="Barry K."/>
            <person name="Grigoriev I.V."/>
            <person name="Crous P."/>
            <person name="Smith M.E."/>
        </authorList>
    </citation>
    <scope>NUCLEOTIDE SEQUENCE</scope>
    <source>
        <strain evidence="1">NRRL 5244</strain>
    </source>
</reference>
<dbReference type="EMBL" id="JANBPW010006205">
    <property type="protein sequence ID" value="KAJ1931044.1"/>
    <property type="molecule type" value="Genomic_DNA"/>
</dbReference>
<feature type="non-terminal residue" evidence="1">
    <location>
        <position position="1"/>
    </location>
</feature>
<feature type="non-terminal residue" evidence="1">
    <location>
        <position position="100"/>
    </location>
</feature>
<accession>A0ACC1IYR0</accession>
<proteinExistence type="predicted"/>
<sequence>ALYQGCQVCHQLRLPDQRRGLCPPDWPYGSCGCHRYSRHVLHHRQQAVGQGPAPHSDRGQAGDPEGARGNGLLQPARRRQWPLGWPWWRLRRSRWIPWRS</sequence>
<evidence type="ECO:0000313" key="1">
    <source>
        <dbReference type="EMBL" id="KAJ1931044.1"/>
    </source>
</evidence>
<evidence type="ECO:0000313" key="2">
    <source>
        <dbReference type="Proteomes" id="UP001150603"/>
    </source>
</evidence>
<gene>
    <name evidence="1" type="ORF">FBU59_006844</name>
</gene>
<comment type="caution">
    <text evidence="1">The sequence shown here is derived from an EMBL/GenBank/DDBJ whole genome shotgun (WGS) entry which is preliminary data.</text>
</comment>
<protein>
    <submittedName>
        <fullName evidence="1">Uncharacterized protein</fullName>
    </submittedName>
</protein>
<dbReference type="Proteomes" id="UP001150603">
    <property type="component" value="Unassembled WGS sequence"/>
</dbReference>
<name>A0ACC1IYR0_9FUNG</name>
<keyword evidence="2" id="KW-1185">Reference proteome</keyword>
<organism evidence="1 2">
    <name type="scientific">Linderina macrospora</name>
    <dbReference type="NCBI Taxonomy" id="4868"/>
    <lineage>
        <taxon>Eukaryota</taxon>
        <taxon>Fungi</taxon>
        <taxon>Fungi incertae sedis</taxon>
        <taxon>Zoopagomycota</taxon>
        <taxon>Kickxellomycotina</taxon>
        <taxon>Kickxellomycetes</taxon>
        <taxon>Kickxellales</taxon>
        <taxon>Kickxellaceae</taxon>
        <taxon>Linderina</taxon>
    </lineage>
</organism>